<name>A0A162JEI3_9CLOT</name>
<reference evidence="1 3" key="1">
    <citation type="journal article" date="2015" name="Biotechnol. Bioeng.">
        <title>Genome sequence and phenotypic characterization of Caulobacter segnis.</title>
        <authorList>
            <person name="Patel S."/>
            <person name="Fletcher B."/>
            <person name="Scott D.C."/>
            <person name="Ely B."/>
        </authorList>
    </citation>
    <scope>NUCLEOTIDE SEQUENCE [LARGE SCALE GENOMIC DNA]</scope>
    <source>
        <strain evidence="1 3">PS02</strain>
    </source>
</reference>
<accession>A0A162JEI3</accession>
<evidence type="ECO:0000313" key="2">
    <source>
        <dbReference type="EMBL" id="OBR96607.1"/>
    </source>
</evidence>
<dbReference type="Proteomes" id="UP000093694">
    <property type="component" value="Unassembled WGS sequence"/>
</dbReference>
<dbReference type="Proteomes" id="UP000077384">
    <property type="component" value="Unassembled WGS sequence"/>
</dbReference>
<proteinExistence type="predicted"/>
<protein>
    <submittedName>
        <fullName evidence="1">Uncharacterized protein</fullName>
    </submittedName>
</protein>
<organism evidence="1 3">
    <name type="scientific">Clostridium coskatii</name>
    <dbReference type="NCBI Taxonomy" id="1705578"/>
    <lineage>
        <taxon>Bacteria</taxon>
        <taxon>Bacillati</taxon>
        <taxon>Bacillota</taxon>
        <taxon>Clostridia</taxon>
        <taxon>Eubacteriales</taxon>
        <taxon>Clostridiaceae</taxon>
        <taxon>Clostridium</taxon>
    </lineage>
</organism>
<evidence type="ECO:0000313" key="4">
    <source>
        <dbReference type="Proteomes" id="UP000093694"/>
    </source>
</evidence>
<evidence type="ECO:0000313" key="3">
    <source>
        <dbReference type="Proteomes" id="UP000077384"/>
    </source>
</evidence>
<evidence type="ECO:0000313" key="1">
    <source>
        <dbReference type="EMBL" id="OAA94045.1"/>
    </source>
</evidence>
<comment type="caution">
    <text evidence="1">The sequence shown here is derived from an EMBL/GenBank/DDBJ whole genome shotgun (WGS) entry which is preliminary data.</text>
</comment>
<gene>
    <name evidence="2" type="ORF">CLCOS_07690</name>
    <name evidence="1" type="ORF">WX73_03615</name>
</gene>
<dbReference type="EMBL" id="LROR01000032">
    <property type="protein sequence ID" value="OBR96607.1"/>
    <property type="molecule type" value="Genomic_DNA"/>
</dbReference>
<reference evidence="2 4" key="2">
    <citation type="journal article" date="2016" name="Front. Microbiol.">
        <title>Industrial Acetogenic Biocatalysts: A Comparative Metabolic and Genomic Analysis.</title>
        <authorList>
            <person name="Bengelsdorf F."/>
            <person name="Poehlein A."/>
            <person name="Sonja S."/>
            <person name="Erz C."/>
            <person name="Hummel T."/>
            <person name="Hoffmeister S."/>
            <person name="Daniel R."/>
            <person name="Durre P."/>
        </authorList>
    </citation>
    <scope>NUCLEOTIDE SEQUENCE [LARGE SCALE GENOMIC DNA]</scope>
    <source>
        <strain evidence="2 4">PTA-10522</strain>
    </source>
</reference>
<keyword evidence="4" id="KW-1185">Reference proteome</keyword>
<dbReference type="AlphaFoldDB" id="A0A162JEI3"/>
<sequence length="167" mass="19197">MKKFQPFHGVITMINDFFISKREESAGCYKLISVENRLGDLVNFIVGPSTYFVDHVTVSVGDTITGFYNANAAVPLIFPPQFRAIVIARDVEYQNVNVDYFNSNLVSSDNKLKLNIEPDTEIVLENDQDFTKNPANRNLIVSMELLRRVYQLKQRLIKLLLFVKYNI</sequence>
<dbReference type="PATRIC" id="fig|1705578.3.peg.3608"/>
<dbReference type="EMBL" id="LITQ01000008">
    <property type="protein sequence ID" value="OAA94045.1"/>
    <property type="molecule type" value="Genomic_DNA"/>
</dbReference>